<evidence type="ECO:0000313" key="1">
    <source>
        <dbReference type="EMBL" id="AUD78142.1"/>
    </source>
</evidence>
<proteinExistence type="predicted"/>
<dbReference type="RefSeq" id="WP_106646022.1">
    <property type="nucleotide sequence ID" value="NZ_BMGO01000002.1"/>
</dbReference>
<accession>A0A2K9AKI1</accession>
<dbReference type="EMBL" id="CP025120">
    <property type="protein sequence ID" value="AUD78142.1"/>
    <property type="molecule type" value="Genomic_DNA"/>
</dbReference>
<reference evidence="1 2" key="1">
    <citation type="submission" date="2017-12" db="EMBL/GenBank/DDBJ databases">
        <title>Kangiella profundi FT102 completed genome.</title>
        <authorList>
            <person name="Xu J."/>
            <person name="Wang J."/>
            <person name="Lu Y."/>
        </authorList>
    </citation>
    <scope>NUCLEOTIDE SEQUENCE [LARGE SCALE GENOMIC DNA]</scope>
    <source>
        <strain evidence="1 2">FT102</strain>
    </source>
</reference>
<name>A0A2K9AKI1_9GAMM</name>
<dbReference type="AlphaFoldDB" id="A0A2K9AKI1"/>
<gene>
    <name evidence="1" type="ORF">CW740_02375</name>
</gene>
<dbReference type="InterPro" id="IPR023387">
    <property type="entry name" value="DUF1653-like_dom"/>
</dbReference>
<dbReference type="OrthoDB" id="371169at2"/>
<keyword evidence="2" id="KW-1185">Reference proteome</keyword>
<dbReference type="InterPro" id="IPR037135">
    <property type="entry name" value="DUF1653-like_dom_sf"/>
</dbReference>
<dbReference type="Gene3D" id="2.30.30.320">
    <property type="entry name" value="DUF1653-like domain"/>
    <property type="match status" value="1"/>
</dbReference>
<dbReference type="Pfam" id="PF07866">
    <property type="entry name" value="DUF1653"/>
    <property type="match status" value="1"/>
</dbReference>
<protein>
    <submittedName>
        <fullName evidence="1">DUF1653 domain-containing protein</fullName>
    </submittedName>
</protein>
<sequence>MSEKIVKGKYKHYKGKFYEVLDVARHSETLEYFVVYKTLYGDFDTWIRPLEMFIESIEVDGEQVKRFELVEES</sequence>
<evidence type="ECO:0000313" key="2">
    <source>
        <dbReference type="Proteomes" id="UP000232693"/>
    </source>
</evidence>
<organism evidence="1 2">
    <name type="scientific">Kangiella profundi</name>
    <dbReference type="NCBI Taxonomy" id="1561924"/>
    <lineage>
        <taxon>Bacteria</taxon>
        <taxon>Pseudomonadati</taxon>
        <taxon>Pseudomonadota</taxon>
        <taxon>Gammaproteobacteria</taxon>
        <taxon>Kangiellales</taxon>
        <taxon>Kangiellaceae</taxon>
        <taxon>Kangiella</taxon>
    </lineage>
</organism>
<dbReference type="Proteomes" id="UP000232693">
    <property type="component" value="Chromosome"/>
</dbReference>
<dbReference type="KEGG" id="kpd:CW740_02375"/>